<dbReference type="AlphaFoldDB" id="M2PMC6"/>
<reference evidence="1 2" key="1">
    <citation type="journal article" date="2012" name="Proc. Natl. Acad. Sci. U.S.A.">
        <title>Comparative genomics of Ceriporiopsis subvermispora and Phanerochaete chrysosporium provide insight into selective ligninolysis.</title>
        <authorList>
            <person name="Fernandez-Fueyo E."/>
            <person name="Ruiz-Duenas F.J."/>
            <person name="Ferreira P."/>
            <person name="Floudas D."/>
            <person name="Hibbett D.S."/>
            <person name="Canessa P."/>
            <person name="Larrondo L.F."/>
            <person name="James T.Y."/>
            <person name="Seelenfreund D."/>
            <person name="Lobos S."/>
            <person name="Polanco R."/>
            <person name="Tello M."/>
            <person name="Honda Y."/>
            <person name="Watanabe T."/>
            <person name="Watanabe T."/>
            <person name="Ryu J.S."/>
            <person name="Kubicek C.P."/>
            <person name="Schmoll M."/>
            <person name="Gaskell J."/>
            <person name="Hammel K.E."/>
            <person name="St John F.J."/>
            <person name="Vanden Wymelenberg A."/>
            <person name="Sabat G."/>
            <person name="Splinter BonDurant S."/>
            <person name="Syed K."/>
            <person name="Yadav J.S."/>
            <person name="Doddapaneni H."/>
            <person name="Subramanian V."/>
            <person name="Lavin J.L."/>
            <person name="Oguiza J.A."/>
            <person name="Perez G."/>
            <person name="Pisabarro A.G."/>
            <person name="Ramirez L."/>
            <person name="Santoyo F."/>
            <person name="Master E."/>
            <person name="Coutinho P.M."/>
            <person name="Henrissat B."/>
            <person name="Lombard V."/>
            <person name="Magnuson J.K."/>
            <person name="Kuees U."/>
            <person name="Hori C."/>
            <person name="Igarashi K."/>
            <person name="Samejima M."/>
            <person name="Held B.W."/>
            <person name="Barry K.W."/>
            <person name="LaButti K.M."/>
            <person name="Lapidus A."/>
            <person name="Lindquist E.A."/>
            <person name="Lucas S.M."/>
            <person name="Riley R."/>
            <person name="Salamov A.A."/>
            <person name="Hoffmeister D."/>
            <person name="Schwenk D."/>
            <person name="Hadar Y."/>
            <person name="Yarden O."/>
            <person name="de Vries R.P."/>
            <person name="Wiebenga A."/>
            <person name="Stenlid J."/>
            <person name="Eastwood D."/>
            <person name="Grigoriev I.V."/>
            <person name="Berka R.M."/>
            <person name="Blanchette R.A."/>
            <person name="Kersten P."/>
            <person name="Martinez A.T."/>
            <person name="Vicuna R."/>
            <person name="Cullen D."/>
        </authorList>
    </citation>
    <scope>NUCLEOTIDE SEQUENCE [LARGE SCALE GENOMIC DNA]</scope>
    <source>
        <strain evidence="1 2">B</strain>
    </source>
</reference>
<dbReference type="Proteomes" id="UP000016930">
    <property type="component" value="Unassembled WGS sequence"/>
</dbReference>
<accession>M2PMC6</accession>
<organism evidence="1 2">
    <name type="scientific">Ceriporiopsis subvermispora (strain B)</name>
    <name type="common">White-rot fungus</name>
    <name type="synonym">Gelatoporia subvermispora</name>
    <dbReference type="NCBI Taxonomy" id="914234"/>
    <lineage>
        <taxon>Eukaryota</taxon>
        <taxon>Fungi</taxon>
        <taxon>Dikarya</taxon>
        <taxon>Basidiomycota</taxon>
        <taxon>Agaricomycotina</taxon>
        <taxon>Agaricomycetes</taxon>
        <taxon>Polyporales</taxon>
        <taxon>Gelatoporiaceae</taxon>
        <taxon>Gelatoporia</taxon>
    </lineage>
</organism>
<dbReference type="EMBL" id="KB445796">
    <property type="protein sequence ID" value="EMD37534.1"/>
    <property type="molecule type" value="Genomic_DNA"/>
</dbReference>
<name>M2PMC6_CERS8</name>
<evidence type="ECO:0000313" key="2">
    <source>
        <dbReference type="Proteomes" id="UP000016930"/>
    </source>
</evidence>
<sequence length="100" mass="11389">MMLLENFQLECNLHTERRLKNIAIDVALLSKPITYKAQKSMHRLAMHALKTHVWTSLTTSVPGTKIFSGSENKTNQIRMLGQEPTSLFLSRRGTSMRCEA</sequence>
<proteinExistence type="predicted"/>
<gene>
    <name evidence="1" type="ORF">CERSUDRAFT_114164</name>
</gene>
<protein>
    <submittedName>
        <fullName evidence="1">Uncharacterized protein</fullName>
    </submittedName>
</protein>
<evidence type="ECO:0000313" key="1">
    <source>
        <dbReference type="EMBL" id="EMD37534.1"/>
    </source>
</evidence>
<dbReference type="HOGENOM" id="CLU_2305756_0_0_1"/>
<keyword evidence="2" id="KW-1185">Reference proteome</keyword>